<sequence length="73" mass="8389">MASVQPFRYLYFVSPQLDKFIFVSIGVGAYAIHERDRRRAKAKWEAANPAKAKPQRWWSGTVVPDRRDALGPL</sequence>
<feature type="transmembrane region" description="Helical" evidence="1">
    <location>
        <begin position="12"/>
        <end position="32"/>
    </location>
</feature>
<keyword evidence="1" id="KW-0812">Transmembrane</keyword>
<evidence type="ECO:0000256" key="1">
    <source>
        <dbReference type="SAM" id="Phobius"/>
    </source>
</evidence>
<protein>
    <submittedName>
        <fullName evidence="2">Uncharacterized protein</fullName>
    </submittedName>
</protein>
<accession>A0A1Y2CPZ0</accession>
<keyword evidence="1" id="KW-1133">Transmembrane helix</keyword>
<dbReference type="EMBL" id="MCGO01000010">
    <property type="protein sequence ID" value="ORY49101.1"/>
    <property type="molecule type" value="Genomic_DNA"/>
</dbReference>
<dbReference type="OrthoDB" id="2114000at2759"/>
<dbReference type="AlphaFoldDB" id="A0A1Y2CPZ0"/>
<keyword evidence="3" id="KW-1185">Reference proteome</keyword>
<evidence type="ECO:0000313" key="3">
    <source>
        <dbReference type="Proteomes" id="UP000193642"/>
    </source>
</evidence>
<gene>
    <name evidence="2" type="ORF">BCR33DRAFT_782082</name>
</gene>
<reference evidence="2 3" key="1">
    <citation type="submission" date="2016-07" db="EMBL/GenBank/DDBJ databases">
        <title>Pervasive Adenine N6-methylation of Active Genes in Fungi.</title>
        <authorList>
            <consortium name="DOE Joint Genome Institute"/>
            <person name="Mondo S.J."/>
            <person name="Dannebaum R.O."/>
            <person name="Kuo R.C."/>
            <person name="Labutti K."/>
            <person name="Haridas S."/>
            <person name="Kuo A."/>
            <person name="Salamov A."/>
            <person name="Ahrendt S.R."/>
            <person name="Lipzen A."/>
            <person name="Sullivan W."/>
            <person name="Andreopoulos W.B."/>
            <person name="Clum A."/>
            <person name="Lindquist E."/>
            <person name="Daum C."/>
            <person name="Ramamoorthy G.K."/>
            <person name="Gryganskyi A."/>
            <person name="Culley D."/>
            <person name="Magnuson J.K."/>
            <person name="James T.Y."/>
            <person name="O'Malley M.A."/>
            <person name="Stajich J.E."/>
            <person name="Spatafora J.W."/>
            <person name="Visel A."/>
            <person name="Grigoriev I.V."/>
        </authorList>
    </citation>
    <scope>NUCLEOTIDE SEQUENCE [LARGE SCALE GENOMIC DNA]</scope>
    <source>
        <strain evidence="2 3">JEL800</strain>
    </source>
</reference>
<evidence type="ECO:0000313" key="2">
    <source>
        <dbReference type="EMBL" id="ORY49101.1"/>
    </source>
</evidence>
<comment type="caution">
    <text evidence="2">The sequence shown here is derived from an EMBL/GenBank/DDBJ whole genome shotgun (WGS) entry which is preliminary data.</text>
</comment>
<proteinExistence type="predicted"/>
<keyword evidence="1" id="KW-0472">Membrane</keyword>
<dbReference type="Proteomes" id="UP000193642">
    <property type="component" value="Unassembled WGS sequence"/>
</dbReference>
<name>A0A1Y2CPZ0_9FUNG</name>
<organism evidence="2 3">
    <name type="scientific">Rhizoclosmatium globosum</name>
    <dbReference type="NCBI Taxonomy" id="329046"/>
    <lineage>
        <taxon>Eukaryota</taxon>
        <taxon>Fungi</taxon>
        <taxon>Fungi incertae sedis</taxon>
        <taxon>Chytridiomycota</taxon>
        <taxon>Chytridiomycota incertae sedis</taxon>
        <taxon>Chytridiomycetes</taxon>
        <taxon>Chytridiales</taxon>
        <taxon>Chytriomycetaceae</taxon>
        <taxon>Rhizoclosmatium</taxon>
    </lineage>
</organism>